<evidence type="ECO:0000256" key="3">
    <source>
        <dbReference type="ARBA" id="ARBA00022670"/>
    </source>
</evidence>
<accession>A0A137NQK6</accession>
<dbReference type="InterPro" id="IPR050127">
    <property type="entry name" value="Serine_Proteases_S1"/>
</dbReference>
<dbReference type="Proteomes" id="UP000070444">
    <property type="component" value="Unassembled WGS sequence"/>
</dbReference>
<evidence type="ECO:0000256" key="5">
    <source>
        <dbReference type="ARBA" id="ARBA00023157"/>
    </source>
</evidence>
<evidence type="ECO:0000256" key="1">
    <source>
        <dbReference type="ARBA" id="ARBA00004613"/>
    </source>
</evidence>
<dbReference type="InterPro" id="IPR009003">
    <property type="entry name" value="Peptidase_S1_PA"/>
</dbReference>
<feature type="domain" description="Peptidase S1" evidence="6">
    <location>
        <begin position="11"/>
        <end position="41"/>
    </location>
</feature>
<dbReference type="InterPro" id="IPR001254">
    <property type="entry name" value="Trypsin_dom"/>
</dbReference>
<dbReference type="PANTHER" id="PTHR24264:SF15">
    <property type="entry name" value="RIKEN CDNA 2210010C04 GENE"/>
    <property type="match status" value="1"/>
</dbReference>
<comment type="subcellular location">
    <subcellularLocation>
        <location evidence="1">Secreted</location>
    </subcellularLocation>
</comment>
<keyword evidence="5" id="KW-1015">Disulfide bond</keyword>
<dbReference type="Pfam" id="PF00089">
    <property type="entry name" value="Trypsin"/>
    <property type="match status" value="1"/>
</dbReference>
<dbReference type="EMBL" id="KQ965026">
    <property type="protein sequence ID" value="KXN64998.1"/>
    <property type="molecule type" value="Genomic_DNA"/>
</dbReference>
<evidence type="ECO:0000256" key="4">
    <source>
        <dbReference type="ARBA" id="ARBA00022801"/>
    </source>
</evidence>
<dbReference type="OrthoDB" id="6380398at2759"/>
<evidence type="ECO:0000313" key="7">
    <source>
        <dbReference type="EMBL" id="KXN64998.1"/>
    </source>
</evidence>
<reference evidence="7 8" key="1">
    <citation type="journal article" date="2015" name="Genome Biol. Evol.">
        <title>Phylogenomic analyses indicate that early fungi evolved digesting cell walls of algal ancestors of land plants.</title>
        <authorList>
            <person name="Chang Y."/>
            <person name="Wang S."/>
            <person name="Sekimoto S."/>
            <person name="Aerts A.L."/>
            <person name="Choi C."/>
            <person name="Clum A."/>
            <person name="LaButti K.M."/>
            <person name="Lindquist E.A."/>
            <person name="Yee Ngan C."/>
            <person name="Ohm R.A."/>
            <person name="Salamov A.A."/>
            <person name="Grigoriev I.V."/>
            <person name="Spatafora J.W."/>
            <person name="Berbee M.L."/>
        </authorList>
    </citation>
    <scope>NUCLEOTIDE SEQUENCE [LARGE SCALE GENOMIC DNA]</scope>
    <source>
        <strain evidence="7 8">NRRL 28638</strain>
    </source>
</reference>
<dbReference type="GO" id="GO:0004252">
    <property type="term" value="F:serine-type endopeptidase activity"/>
    <property type="evidence" value="ECO:0007669"/>
    <property type="project" value="InterPro"/>
</dbReference>
<dbReference type="PANTHER" id="PTHR24264">
    <property type="entry name" value="TRYPSIN-RELATED"/>
    <property type="match status" value="1"/>
</dbReference>
<dbReference type="STRING" id="796925.A0A137NQK6"/>
<dbReference type="GO" id="GO:0006508">
    <property type="term" value="P:proteolysis"/>
    <property type="evidence" value="ECO:0007669"/>
    <property type="project" value="UniProtKB-KW"/>
</dbReference>
<dbReference type="GO" id="GO:0005615">
    <property type="term" value="C:extracellular space"/>
    <property type="evidence" value="ECO:0007669"/>
    <property type="project" value="TreeGrafter"/>
</dbReference>
<dbReference type="Gene3D" id="2.40.10.10">
    <property type="entry name" value="Trypsin-like serine proteases"/>
    <property type="match status" value="1"/>
</dbReference>
<sequence length="51" mass="5815">SNSKRDSSRFKQVGIVSFGVSCAKANYPGVYTKVNQFIDWINEITLKNWCN</sequence>
<organism evidence="7 8">
    <name type="scientific">Conidiobolus coronatus (strain ATCC 28846 / CBS 209.66 / NRRL 28638)</name>
    <name type="common">Delacroixia coronata</name>
    <dbReference type="NCBI Taxonomy" id="796925"/>
    <lineage>
        <taxon>Eukaryota</taxon>
        <taxon>Fungi</taxon>
        <taxon>Fungi incertae sedis</taxon>
        <taxon>Zoopagomycota</taxon>
        <taxon>Entomophthoromycotina</taxon>
        <taxon>Entomophthoromycetes</taxon>
        <taxon>Entomophthorales</taxon>
        <taxon>Ancylistaceae</taxon>
        <taxon>Conidiobolus</taxon>
    </lineage>
</organism>
<evidence type="ECO:0000313" key="8">
    <source>
        <dbReference type="Proteomes" id="UP000070444"/>
    </source>
</evidence>
<evidence type="ECO:0000256" key="2">
    <source>
        <dbReference type="ARBA" id="ARBA00022525"/>
    </source>
</evidence>
<keyword evidence="4" id="KW-0378">Hydrolase</keyword>
<keyword evidence="2" id="KW-0964">Secreted</keyword>
<gene>
    <name evidence="7" type="ORF">CONCODRAFT_13581</name>
</gene>
<proteinExistence type="predicted"/>
<dbReference type="SUPFAM" id="SSF50494">
    <property type="entry name" value="Trypsin-like serine proteases"/>
    <property type="match status" value="1"/>
</dbReference>
<keyword evidence="3" id="KW-0645">Protease</keyword>
<dbReference type="AlphaFoldDB" id="A0A137NQK6"/>
<evidence type="ECO:0000259" key="6">
    <source>
        <dbReference type="Pfam" id="PF00089"/>
    </source>
</evidence>
<name>A0A137NQK6_CONC2</name>
<keyword evidence="8" id="KW-1185">Reference proteome</keyword>
<protein>
    <submittedName>
        <fullName evidence="7">Trypsin-domain-containing protein</fullName>
    </submittedName>
</protein>
<feature type="non-terminal residue" evidence="7">
    <location>
        <position position="1"/>
    </location>
</feature>
<dbReference type="InterPro" id="IPR043504">
    <property type="entry name" value="Peptidase_S1_PA_chymotrypsin"/>
</dbReference>